<keyword evidence="1" id="KW-0472">Membrane</keyword>
<keyword evidence="1" id="KW-0812">Transmembrane</keyword>
<proteinExistence type="predicted"/>
<comment type="caution">
    <text evidence="2">The sequence shown here is derived from an EMBL/GenBank/DDBJ whole genome shotgun (WGS) entry which is preliminary data.</text>
</comment>
<protein>
    <submittedName>
        <fullName evidence="2">Uncharacterized protein</fullName>
    </submittedName>
</protein>
<keyword evidence="1" id="KW-1133">Transmembrane helix</keyword>
<accession>A0AA36DVM6</accession>
<name>A0AA36DVM6_CYLNA</name>
<evidence type="ECO:0000313" key="3">
    <source>
        <dbReference type="Proteomes" id="UP001176961"/>
    </source>
</evidence>
<dbReference type="Proteomes" id="UP001176961">
    <property type="component" value="Unassembled WGS sequence"/>
</dbReference>
<keyword evidence="3" id="KW-1185">Reference proteome</keyword>
<reference evidence="2" key="1">
    <citation type="submission" date="2023-07" db="EMBL/GenBank/DDBJ databases">
        <authorList>
            <consortium name="CYATHOMIX"/>
        </authorList>
    </citation>
    <scope>NUCLEOTIDE SEQUENCE</scope>
    <source>
        <strain evidence="2">N/A</strain>
    </source>
</reference>
<organism evidence="2 3">
    <name type="scientific">Cylicocyclus nassatus</name>
    <name type="common">Nematode worm</name>
    <dbReference type="NCBI Taxonomy" id="53992"/>
    <lineage>
        <taxon>Eukaryota</taxon>
        <taxon>Metazoa</taxon>
        <taxon>Ecdysozoa</taxon>
        <taxon>Nematoda</taxon>
        <taxon>Chromadorea</taxon>
        <taxon>Rhabditida</taxon>
        <taxon>Rhabditina</taxon>
        <taxon>Rhabditomorpha</taxon>
        <taxon>Strongyloidea</taxon>
        <taxon>Strongylidae</taxon>
        <taxon>Cylicocyclus</taxon>
    </lineage>
</organism>
<sequence>MICYKFCRCYVASLAFTAAVIALLIVYIVNISQTSLKETVSHMSAAPDRTKSYVVMSENFECSLLAKRAYLKSEDLVSNAIMCLTATVPYCVAGLYSSISSFYYAKLPTVWAVKNWKRLMLPDRMKKWSKGFVGRRRVEISTADGFPKKVIDFEEFVRENWLRNKTKAVEANITNTTYCLKPLRM</sequence>
<dbReference type="AlphaFoldDB" id="A0AA36DVM6"/>
<feature type="transmembrane region" description="Helical" evidence="1">
    <location>
        <begin position="9"/>
        <end position="29"/>
    </location>
</feature>
<gene>
    <name evidence="2" type="ORF">CYNAS_LOCUS5760</name>
</gene>
<evidence type="ECO:0000313" key="2">
    <source>
        <dbReference type="EMBL" id="CAJ0593777.1"/>
    </source>
</evidence>
<dbReference type="EMBL" id="CATQJL010000112">
    <property type="protein sequence ID" value="CAJ0593777.1"/>
    <property type="molecule type" value="Genomic_DNA"/>
</dbReference>
<evidence type="ECO:0000256" key="1">
    <source>
        <dbReference type="SAM" id="Phobius"/>
    </source>
</evidence>